<dbReference type="EnsemblMetazoa" id="BGLB000116-RA">
    <property type="protein sequence ID" value="BGLB000116-PA"/>
    <property type="gene ID" value="BGLB000116"/>
</dbReference>
<dbReference type="SUPFAM" id="SSF56496">
    <property type="entry name" value="Fibrinogen C-terminal domain-like"/>
    <property type="match status" value="1"/>
</dbReference>
<keyword evidence="2" id="KW-0964">Secreted</keyword>
<dbReference type="Gene3D" id="2.60.40.10">
    <property type="entry name" value="Immunoglobulins"/>
    <property type="match status" value="2"/>
</dbReference>
<reference evidence="7" key="1">
    <citation type="submission" date="2020-05" db="UniProtKB">
        <authorList>
            <consortium name="EnsemblMetazoa"/>
        </authorList>
    </citation>
    <scope>IDENTIFICATION</scope>
    <source>
        <strain evidence="7">BB02</strain>
    </source>
</reference>
<dbReference type="PROSITE" id="PS51406">
    <property type="entry name" value="FIBRINOGEN_C_2"/>
    <property type="match status" value="1"/>
</dbReference>
<dbReference type="OrthoDB" id="8698861at2759"/>
<feature type="domain" description="Fibrinogen C-terminal" evidence="6">
    <location>
        <begin position="534"/>
        <end position="742"/>
    </location>
</feature>
<keyword evidence="4" id="KW-0175">Coiled coil</keyword>
<evidence type="ECO:0000256" key="1">
    <source>
        <dbReference type="ARBA" id="ARBA00004498"/>
    </source>
</evidence>
<dbReference type="InterPro" id="IPR002181">
    <property type="entry name" value="Fibrinogen_a/b/g_C_dom"/>
</dbReference>
<dbReference type="GO" id="GO:0005615">
    <property type="term" value="C:extracellular space"/>
    <property type="evidence" value="ECO:0007669"/>
    <property type="project" value="TreeGrafter"/>
</dbReference>
<protein>
    <recommendedName>
        <fullName evidence="6">Fibrinogen C-terminal domain-containing protein</fullName>
    </recommendedName>
</protein>
<dbReference type="VEuPathDB" id="VectorBase:BGLAX_041882"/>
<evidence type="ECO:0000256" key="3">
    <source>
        <dbReference type="ARBA" id="ARBA00023157"/>
    </source>
</evidence>
<keyword evidence="2" id="KW-0272">Extracellular matrix</keyword>
<dbReference type="Proteomes" id="UP000076420">
    <property type="component" value="Unassembled WGS sequence"/>
</dbReference>
<feature type="chain" id="PRO_5008145009" description="Fibrinogen C-terminal domain-containing protein" evidence="5">
    <location>
        <begin position="20"/>
        <end position="742"/>
    </location>
</feature>
<dbReference type="InterPro" id="IPR050373">
    <property type="entry name" value="Fibrinogen_C-term_domain"/>
</dbReference>
<keyword evidence="3" id="KW-1015">Disulfide bond</keyword>
<name>A0A182YTX2_BIOGL</name>
<proteinExistence type="predicted"/>
<dbReference type="VEuPathDB" id="VectorBase:BGLB000116"/>
<keyword evidence="5" id="KW-0732">Signal</keyword>
<comment type="subcellular location">
    <subcellularLocation>
        <location evidence="1">Secreted</location>
        <location evidence="1">Extracellular space</location>
        <location evidence="1">Extracellular matrix</location>
    </subcellularLocation>
</comment>
<feature type="coiled-coil region" evidence="4">
    <location>
        <begin position="354"/>
        <end position="402"/>
    </location>
</feature>
<dbReference type="AlphaFoldDB" id="A0A182YTX2"/>
<dbReference type="PANTHER" id="PTHR19143">
    <property type="entry name" value="FIBRINOGEN/TENASCIN/ANGIOPOEITIN"/>
    <property type="match status" value="1"/>
</dbReference>
<dbReference type="SUPFAM" id="SSF57997">
    <property type="entry name" value="Tropomyosin"/>
    <property type="match status" value="1"/>
</dbReference>
<dbReference type="SMART" id="SM00186">
    <property type="entry name" value="FBG"/>
    <property type="match status" value="1"/>
</dbReference>
<dbReference type="InterPro" id="IPR013783">
    <property type="entry name" value="Ig-like_fold"/>
</dbReference>
<dbReference type="Pfam" id="PF00147">
    <property type="entry name" value="Fibrinogen_C"/>
    <property type="match status" value="1"/>
</dbReference>
<dbReference type="InterPro" id="IPR020837">
    <property type="entry name" value="Fibrinogen_CS"/>
</dbReference>
<evidence type="ECO:0000256" key="4">
    <source>
        <dbReference type="SAM" id="Coils"/>
    </source>
</evidence>
<dbReference type="PROSITE" id="PS00514">
    <property type="entry name" value="FIBRINOGEN_C_1"/>
    <property type="match status" value="1"/>
</dbReference>
<evidence type="ECO:0000313" key="7">
    <source>
        <dbReference type="EnsemblMetazoa" id="BGLB000116-PA"/>
    </source>
</evidence>
<evidence type="ECO:0000256" key="5">
    <source>
        <dbReference type="SAM" id="SignalP"/>
    </source>
</evidence>
<dbReference type="InterPro" id="IPR014716">
    <property type="entry name" value="Fibrinogen_a/b/g_C_1"/>
</dbReference>
<dbReference type="InterPro" id="IPR036056">
    <property type="entry name" value="Fibrinogen-like_C"/>
</dbReference>
<organism evidence="7 8">
    <name type="scientific">Biomphalaria glabrata</name>
    <name type="common">Bloodfluke planorb</name>
    <name type="synonym">Freshwater snail</name>
    <dbReference type="NCBI Taxonomy" id="6526"/>
    <lineage>
        <taxon>Eukaryota</taxon>
        <taxon>Metazoa</taxon>
        <taxon>Spiralia</taxon>
        <taxon>Lophotrochozoa</taxon>
        <taxon>Mollusca</taxon>
        <taxon>Gastropoda</taxon>
        <taxon>Heterobranchia</taxon>
        <taxon>Euthyneura</taxon>
        <taxon>Panpulmonata</taxon>
        <taxon>Hygrophila</taxon>
        <taxon>Lymnaeoidea</taxon>
        <taxon>Planorbidae</taxon>
        <taxon>Biomphalaria</taxon>
    </lineage>
</organism>
<evidence type="ECO:0000256" key="2">
    <source>
        <dbReference type="ARBA" id="ARBA00022530"/>
    </source>
</evidence>
<sequence>MALLLHLALWASLVSLSTSELLIDVQPNVISEELTPKLVINCSISNNQVQQIDMIKSLSLARYNENIKEFEVLYYLEAATLNLTQHVQFQRSQIGFGNKYITLTLQEPTQSDARVYRCNVIGDNAKVTNISVVSKKEVRYETISTPLIDEIRRLKKEADKNQCSSTNGEITDNKKKVRSKLSFVGSSEVINEFIEPFTLTCSCQVSNLHPDTNYTVEFMYILHETNGVIATINKGQLVVTAIQDFGNKNVKGELSDTKLQDSYLRVTWKDLKSSDSGKYFCGAHVIDAEGRSERLNEMVTVKVKLPTFDDLVNVIQKLLILVYDDREILQDNEQNIKSIQNDLSTNVLRINKDLDNYKENFIRINTDLDSKQQNIINIKQDLDNQKLNIIRINEDLDSKEQQFTQFNIDLDSKQQTIIRIDKDLNATEHSIIRIDKDLNATEHSIIRINKDLNATEHSIIRIDKDLNATEHSIIRINKDLDSKQQTIFSIQQDCKSTKKDFNEYKQNMSIFKETQETVFLNLSSSLTEVKQEVEKGYKHIASCQVRSIDSRVIVLLISGLKVMCDTKTDGGGWIIFQRRINGKVDFYRGWKEYRDGFGDYNIGEFYLGNEIIFNLTSTGKYDLRIDLEFNNTKYFAQYKDFKVLSETEKYKLQIGNYLGNASNQLFYHNNTFFTTYDSDNDESRNVNCAVDSSGAWWYYWCHDSNLNGKWGSKLYKQGMNWYGVTEDSNSVSFTEMKIRERE</sequence>
<accession>A0A182YTX2</accession>
<dbReference type="CDD" id="cd00087">
    <property type="entry name" value="FReD"/>
    <property type="match status" value="1"/>
</dbReference>
<gene>
    <name evidence="7" type="primary">106057350</name>
</gene>
<evidence type="ECO:0000313" key="8">
    <source>
        <dbReference type="Proteomes" id="UP000076420"/>
    </source>
</evidence>
<feature type="signal peptide" evidence="5">
    <location>
        <begin position="1"/>
        <end position="19"/>
    </location>
</feature>
<dbReference type="Gene3D" id="3.90.215.10">
    <property type="entry name" value="Gamma Fibrinogen, chain A, domain 1"/>
    <property type="match status" value="1"/>
</dbReference>
<evidence type="ECO:0000259" key="6">
    <source>
        <dbReference type="PROSITE" id="PS51406"/>
    </source>
</evidence>